<proteinExistence type="predicted"/>
<feature type="region of interest" description="Disordered" evidence="1">
    <location>
        <begin position="91"/>
        <end position="110"/>
    </location>
</feature>
<gene>
    <name evidence="2" type="ORF">NC653_010447</name>
</gene>
<reference evidence="2 3" key="1">
    <citation type="journal article" date="2023" name="Mol. Ecol. Resour.">
        <title>Chromosome-level genome assembly of a triploid poplar Populus alba 'Berolinensis'.</title>
        <authorList>
            <person name="Chen S."/>
            <person name="Yu Y."/>
            <person name="Wang X."/>
            <person name="Wang S."/>
            <person name="Zhang T."/>
            <person name="Zhou Y."/>
            <person name="He R."/>
            <person name="Meng N."/>
            <person name="Wang Y."/>
            <person name="Liu W."/>
            <person name="Liu Z."/>
            <person name="Liu J."/>
            <person name="Guo Q."/>
            <person name="Huang H."/>
            <person name="Sederoff R.R."/>
            <person name="Wang G."/>
            <person name="Qu G."/>
            <person name="Chen S."/>
        </authorList>
    </citation>
    <scope>NUCLEOTIDE SEQUENCE [LARGE SCALE GENOMIC DNA]</scope>
    <source>
        <strain evidence="2">SC-2020</strain>
    </source>
</reference>
<comment type="caution">
    <text evidence="2">The sequence shown here is derived from an EMBL/GenBank/DDBJ whole genome shotgun (WGS) entry which is preliminary data.</text>
</comment>
<dbReference type="AlphaFoldDB" id="A0AAD6W586"/>
<organism evidence="2 3">
    <name type="scientific">Populus alba x Populus x berolinensis</name>
    <dbReference type="NCBI Taxonomy" id="444605"/>
    <lineage>
        <taxon>Eukaryota</taxon>
        <taxon>Viridiplantae</taxon>
        <taxon>Streptophyta</taxon>
        <taxon>Embryophyta</taxon>
        <taxon>Tracheophyta</taxon>
        <taxon>Spermatophyta</taxon>
        <taxon>Magnoliopsida</taxon>
        <taxon>eudicotyledons</taxon>
        <taxon>Gunneridae</taxon>
        <taxon>Pentapetalae</taxon>
        <taxon>rosids</taxon>
        <taxon>fabids</taxon>
        <taxon>Malpighiales</taxon>
        <taxon>Salicaceae</taxon>
        <taxon>Saliceae</taxon>
        <taxon>Populus</taxon>
    </lineage>
</organism>
<sequence>MECFNGMMLETAELDKLSGIVKRSKAVLHAADEQAQRSNQDRTSLCIVGGWVITHKVKALRERLDDINGDSEQFHLEVRDEEKVSLNMAREQISSEPGSMAEREDDVWDDKNGKTVKNGDVILFRKQTFLNGYATIPSAEMVRRLEFEELVRQMAKFTGELFVLNVDCFCLALASKKIHATSTMGILLTSEPQNWRSSILLLLMTTFRNNGA</sequence>
<evidence type="ECO:0000313" key="3">
    <source>
        <dbReference type="Proteomes" id="UP001164929"/>
    </source>
</evidence>
<keyword evidence="3" id="KW-1185">Reference proteome</keyword>
<name>A0AAD6W586_9ROSI</name>
<dbReference type="Proteomes" id="UP001164929">
    <property type="component" value="Chromosome 4"/>
</dbReference>
<evidence type="ECO:0000313" key="2">
    <source>
        <dbReference type="EMBL" id="KAJ6999705.1"/>
    </source>
</evidence>
<accession>A0AAD6W586</accession>
<protein>
    <submittedName>
        <fullName evidence="2">Uncharacterized protein</fullName>
    </submittedName>
</protein>
<dbReference type="EMBL" id="JAQIZT010000004">
    <property type="protein sequence ID" value="KAJ6999705.1"/>
    <property type="molecule type" value="Genomic_DNA"/>
</dbReference>
<evidence type="ECO:0000256" key="1">
    <source>
        <dbReference type="SAM" id="MobiDB-lite"/>
    </source>
</evidence>